<keyword evidence="1" id="KW-0812">Transmembrane</keyword>
<protein>
    <recommendedName>
        <fullName evidence="2">CRAL-TRIO domain-containing protein</fullName>
    </recommendedName>
</protein>
<evidence type="ECO:0000259" key="2">
    <source>
        <dbReference type="PROSITE" id="PS50191"/>
    </source>
</evidence>
<feature type="transmembrane region" description="Helical" evidence="1">
    <location>
        <begin position="69"/>
        <end position="87"/>
    </location>
</feature>
<dbReference type="EMBL" id="MUKB01000018">
    <property type="protein sequence ID" value="OPX18391.1"/>
    <property type="molecule type" value="Genomic_DNA"/>
</dbReference>
<dbReference type="Pfam" id="PF13490">
    <property type="entry name" value="zf-HC2"/>
    <property type="match status" value="1"/>
</dbReference>
<reference evidence="4" key="1">
    <citation type="submission" date="2017-01" db="EMBL/GenBank/DDBJ databases">
        <title>Novel pathways for hydrocarbon cycling and metabolic interdependencies in hydrothermal sediment communities.</title>
        <authorList>
            <person name="Dombrowski N."/>
            <person name="Seitz K."/>
            <person name="Teske A."/>
            <person name="Baker B."/>
        </authorList>
    </citation>
    <scope>NUCLEOTIDE SEQUENCE [LARGE SCALE GENOMIC DNA]</scope>
</reference>
<dbReference type="InterPro" id="IPR001251">
    <property type="entry name" value="CRAL-TRIO_dom"/>
</dbReference>
<evidence type="ECO:0000313" key="3">
    <source>
        <dbReference type="EMBL" id="OPX18391.1"/>
    </source>
</evidence>
<dbReference type="InterPro" id="IPR027383">
    <property type="entry name" value="Znf_put"/>
</dbReference>
<keyword evidence="1" id="KW-0472">Membrane</keyword>
<feature type="transmembrane region" description="Helical" evidence="1">
    <location>
        <begin position="132"/>
        <end position="150"/>
    </location>
</feature>
<accession>A0A1V4QHA0</accession>
<dbReference type="Proteomes" id="UP000191663">
    <property type="component" value="Unassembled WGS sequence"/>
</dbReference>
<feature type="domain" description="CRAL-TRIO" evidence="2">
    <location>
        <begin position="1"/>
        <end position="161"/>
    </location>
</feature>
<evidence type="ECO:0000256" key="1">
    <source>
        <dbReference type="SAM" id="Phobius"/>
    </source>
</evidence>
<organism evidence="3 4">
    <name type="scientific">candidate division WOR-3 bacterium 4484_100</name>
    <dbReference type="NCBI Taxonomy" id="1936077"/>
    <lineage>
        <taxon>Bacteria</taxon>
        <taxon>Bacteria division WOR-3</taxon>
    </lineage>
</organism>
<comment type="caution">
    <text evidence="3">The sequence shown here is derived from an EMBL/GenBank/DDBJ whole genome shotgun (WGS) entry which is preliminary data.</text>
</comment>
<dbReference type="PROSITE" id="PS50191">
    <property type="entry name" value="CRAL_TRIO"/>
    <property type="match status" value="1"/>
</dbReference>
<name>A0A1V4QHA0_UNCW3</name>
<proteinExistence type="predicted"/>
<gene>
    <name evidence="3" type="ORF">BXT86_01485</name>
</gene>
<dbReference type="AlphaFoldDB" id="A0A1V4QHA0"/>
<sequence length="161" mass="18828">MMDRELTPDELEVLKTHIQHCPGCRMYYEEMCSINQKLFDLIEFYPNHNFNERVLRTLGFTKTFAWKRLATVFSLVWLASIISIFLIPWPKELMNLVLIRSPKILTVYENLSLIITSLFNLIKPFVHSLLNPGYIIPGLALSILLFYILGKEITKEARCSF</sequence>
<evidence type="ECO:0000313" key="4">
    <source>
        <dbReference type="Proteomes" id="UP000191663"/>
    </source>
</evidence>
<keyword evidence="1" id="KW-1133">Transmembrane helix</keyword>